<evidence type="ECO:0000313" key="2">
    <source>
        <dbReference type="Proteomes" id="UP000195570"/>
    </source>
</evidence>
<dbReference type="FunFam" id="3.40.50.1820:FF:000740">
    <property type="entry name" value="Uncharacterized protein"/>
    <property type="match status" value="1"/>
</dbReference>
<dbReference type="Gene3D" id="3.40.50.1820">
    <property type="entry name" value="alpha/beta hydrolase"/>
    <property type="match status" value="1"/>
</dbReference>
<proteinExistence type="predicted"/>
<dbReference type="Proteomes" id="UP000195570">
    <property type="component" value="Unassembled WGS sequence"/>
</dbReference>
<dbReference type="InterPro" id="IPR029058">
    <property type="entry name" value="AB_hydrolase_fold"/>
</dbReference>
<comment type="caution">
    <text evidence="1">The sequence shown here is derived from an EMBL/GenBank/DDBJ whole genome shotgun (WGS) entry which is preliminary data.</text>
</comment>
<sequence>MLPRYTPYESNPPRRPNIITVATPGITTSRTHISRYTGPDGVDVLENACSWRPTETVAGNGDAAAESSSLLGDADRFVLTADEDPPLLTHATCSVSPRLLHNVIASPEMDEFVYNRCSLNPIHWVLMLKGCLVDLFFSVRPINFSYSRVGMTNLAGERDQAACLREIRRAVRIIEGRKRTVATGTNKDSFQDMDSRCHTPERPLRLHLVLFGFSRGATTTFYTAMKLPPELATYVSLVVVEAAFDTLHNVIESSCWFPSFVLWFFRTFCDYSGEDAYKYDRNQIHLRCPIAFVMSVKDTRVPNELTQRLIDNVKADCPQIPAVEVLQLKHSRHPLMAVGNREDQDAYVAFMEGLYDRYCN</sequence>
<dbReference type="SUPFAM" id="SSF53474">
    <property type="entry name" value="alpha/beta-Hydrolases"/>
    <property type="match status" value="1"/>
</dbReference>
<keyword evidence="2" id="KW-1185">Reference proteome</keyword>
<dbReference type="EMBL" id="CZPT02001523">
    <property type="protein sequence ID" value="SCU70712.1"/>
    <property type="molecule type" value="Genomic_DNA"/>
</dbReference>
<organism evidence="1 2">
    <name type="scientific">Trypanosoma equiperdum</name>
    <dbReference type="NCBI Taxonomy" id="5694"/>
    <lineage>
        <taxon>Eukaryota</taxon>
        <taxon>Discoba</taxon>
        <taxon>Euglenozoa</taxon>
        <taxon>Kinetoplastea</taxon>
        <taxon>Metakinetoplastina</taxon>
        <taxon>Trypanosomatida</taxon>
        <taxon>Trypanosomatidae</taxon>
        <taxon>Trypanosoma</taxon>
    </lineage>
</organism>
<protein>
    <recommendedName>
        <fullName evidence="3">Alpha/beta hydrolase family</fullName>
    </recommendedName>
</protein>
<reference evidence="1" key="1">
    <citation type="submission" date="2016-09" db="EMBL/GenBank/DDBJ databases">
        <authorList>
            <person name="Hebert L."/>
            <person name="Moumen B."/>
        </authorList>
    </citation>
    <scope>NUCLEOTIDE SEQUENCE [LARGE SCALE GENOMIC DNA]</scope>
    <source>
        <strain evidence="1">OVI</strain>
    </source>
</reference>
<accession>A0A1G4IEI6</accession>
<dbReference type="VEuPathDB" id="TriTrypDB:TEOVI_000228600"/>
<dbReference type="RefSeq" id="XP_067081480.1">
    <property type="nucleotide sequence ID" value="XM_067225379.1"/>
</dbReference>
<evidence type="ECO:0008006" key="3">
    <source>
        <dbReference type="Google" id="ProtNLM"/>
    </source>
</evidence>
<dbReference type="GeneID" id="92376226"/>
<evidence type="ECO:0000313" key="1">
    <source>
        <dbReference type="EMBL" id="SCU70712.1"/>
    </source>
</evidence>
<name>A0A1G4IEI6_TRYEQ</name>
<gene>
    <name evidence="1" type="ORF">TEOVI_000228600</name>
</gene>
<dbReference type="AlphaFoldDB" id="A0A1G4IEI6"/>